<evidence type="ECO:0000256" key="6">
    <source>
        <dbReference type="ARBA" id="ARBA00030734"/>
    </source>
</evidence>
<comment type="similarity">
    <text evidence="1 7">Belongs to the HscB family.</text>
</comment>
<dbReference type="PANTHER" id="PTHR14021:SF15">
    <property type="entry name" value="IRON-SULFUR CLUSTER CO-CHAPERONE PROTEIN HSCB"/>
    <property type="match status" value="1"/>
</dbReference>
<dbReference type="SUPFAM" id="SSF46565">
    <property type="entry name" value="Chaperone J-domain"/>
    <property type="match status" value="1"/>
</dbReference>
<dbReference type="InterPro" id="IPR001623">
    <property type="entry name" value="DnaJ_domain"/>
</dbReference>
<dbReference type="PATRIC" id="fig|1009856.3.peg.587"/>
<evidence type="ECO:0000256" key="1">
    <source>
        <dbReference type="ARBA" id="ARBA00010476"/>
    </source>
</evidence>
<dbReference type="InterPro" id="IPR004640">
    <property type="entry name" value="HscB"/>
</dbReference>
<dbReference type="PROSITE" id="PS50076">
    <property type="entry name" value="DNAJ_2"/>
    <property type="match status" value="1"/>
</dbReference>
<sequence>MNYFTLFDIPIKFKINKELLSKNFYKLQLQSHPDLFINESDLTKTIALEKSIEINKGYKILKNSLSRAIYLLSLYGFKLKTETILLKNNSFLKKYFSLYEDIDNLKKNNFNGKKVHFFLKKIEKKSKHYKTMMETEFENKNYEEIIPIIAKLLFFKKIKINLKKEQDIYLRKTN</sequence>
<evidence type="ECO:0000256" key="3">
    <source>
        <dbReference type="ARBA" id="ARBA00023186"/>
    </source>
</evidence>
<organism evidence="9 10">
    <name type="scientific">Buchnera aphidicola str. USDA</name>
    <name type="common">Myzus persicae</name>
    <dbReference type="NCBI Taxonomy" id="1009856"/>
    <lineage>
        <taxon>Bacteria</taxon>
        <taxon>Pseudomonadati</taxon>
        <taxon>Pseudomonadota</taxon>
        <taxon>Gammaproteobacteria</taxon>
        <taxon>Enterobacterales</taxon>
        <taxon>Erwiniaceae</taxon>
        <taxon>Buchnera</taxon>
    </lineage>
</organism>
<name>W0P369_BUCMP</name>
<dbReference type="InterPro" id="IPR036386">
    <property type="entry name" value="HscB_C_sf"/>
</dbReference>
<evidence type="ECO:0000313" key="9">
    <source>
        <dbReference type="EMBL" id="AHG59810.1"/>
    </source>
</evidence>
<dbReference type="GO" id="GO:0006457">
    <property type="term" value="P:protein folding"/>
    <property type="evidence" value="ECO:0007669"/>
    <property type="project" value="UniProtKB-UniRule"/>
</dbReference>
<feature type="domain" description="J" evidence="8">
    <location>
        <begin position="2"/>
        <end position="74"/>
    </location>
</feature>
<evidence type="ECO:0000256" key="2">
    <source>
        <dbReference type="ARBA" id="ARBA00017570"/>
    </source>
</evidence>
<accession>W0P369</accession>
<protein>
    <recommendedName>
        <fullName evidence="2 7">Co-chaperone protein HscB</fullName>
    </recommendedName>
    <alternativeName>
        <fullName evidence="6 7">Hsc20</fullName>
    </alternativeName>
</protein>
<dbReference type="RefSeq" id="WP_025369214.1">
    <property type="nucleotide sequence ID" value="NZ_CP002697.1"/>
</dbReference>
<dbReference type="GO" id="GO:0044571">
    <property type="term" value="P:[2Fe-2S] cluster assembly"/>
    <property type="evidence" value="ECO:0007669"/>
    <property type="project" value="InterPro"/>
</dbReference>
<dbReference type="Gene3D" id="1.10.287.110">
    <property type="entry name" value="DnaJ domain"/>
    <property type="match status" value="1"/>
</dbReference>
<comment type="function">
    <text evidence="4 7">Co-chaperone involved in the maturation of iron-sulfur cluster-containing proteins. Seems to help targeting proteins to be folded toward HscA.</text>
</comment>
<dbReference type="Gene3D" id="1.20.1280.20">
    <property type="entry name" value="HscB, C-terminal domain"/>
    <property type="match status" value="1"/>
</dbReference>
<evidence type="ECO:0000259" key="8">
    <source>
        <dbReference type="PROSITE" id="PS50076"/>
    </source>
</evidence>
<comment type="subunit">
    <text evidence="5 7">Interacts with HscA and stimulates its ATPase activity. Interacts with IscU.</text>
</comment>
<dbReference type="InterPro" id="IPR036869">
    <property type="entry name" value="J_dom_sf"/>
</dbReference>
<reference evidence="9 10" key="1">
    <citation type="journal article" date="2013" name="BMC Genomics">
        <title>Comparative analysis of genome sequences from four strains of the Buchnera aphidicola Mp endosymbion of the green peach aphid, Myzus persicae.</title>
        <authorList>
            <person name="Jiang Z."/>
            <person name="Jones D.H."/>
            <person name="Khuri S."/>
            <person name="Tsinoremas N.F."/>
            <person name="Wyss T."/>
            <person name="Jander G."/>
            <person name="Wilson A.C."/>
        </authorList>
    </citation>
    <scope>NUCLEOTIDE SEQUENCE [LARGE SCALE GENOMIC DNA]</scope>
    <source>
        <strain evidence="10">str. USDA (Myzus persicae)</strain>
    </source>
</reference>
<dbReference type="NCBIfam" id="TIGR00714">
    <property type="entry name" value="hscB"/>
    <property type="match status" value="1"/>
</dbReference>
<evidence type="ECO:0000256" key="5">
    <source>
        <dbReference type="ARBA" id="ARBA00025986"/>
    </source>
</evidence>
<dbReference type="KEGG" id="bapu:BUMPUSDA_CDS00005"/>
<dbReference type="Proteomes" id="UP000019087">
    <property type="component" value="Chromosome"/>
</dbReference>
<evidence type="ECO:0000256" key="4">
    <source>
        <dbReference type="ARBA" id="ARBA00025596"/>
    </source>
</evidence>
<dbReference type="GO" id="GO:0051259">
    <property type="term" value="P:protein complex oligomerization"/>
    <property type="evidence" value="ECO:0007669"/>
    <property type="project" value="InterPro"/>
</dbReference>
<evidence type="ECO:0000313" key="10">
    <source>
        <dbReference type="Proteomes" id="UP000019087"/>
    </source>
</evidence>
<gene>
    <name evidence="9" type="primary">hscb</name>
    <name evidence="7" type="synonym">hscB</name>
    <name evidence="9" type="ORF">BUMPUSDA_CDS00005</name>
</gene>
<dbReference type="HOGENOM" id="CLU_068529_2_0_6"/>
<dbReference type="CDD" id="cd06257">
    <property type="entry name" value="DnaJ"/>
    <property type="match status" value="1"/>
</dbReference>
<evidence type="ECO:0000256" key="7">
    <source>
        <dbReference type="HAMAP-Rule" id="MF_00682"/>
    </source>
</evidence>
<proteinExistence type="inferred from homology"/>
<dbReference type="GO" id="GO:0001671">
    <property type="term" value="F:ATPase activator activity"/>
    <property type="evidence" value="ECO:0007669"/>
    <property type="project" value="InterPro"/>
</dbReference>
<dbReference type="PANTHER" id="PTHR14021">
    <property type="entry name" value="IRON-SULFUR CLUSTER CO-CHAPERONE PROTEIN HSCB"/>
    <property type="match status" value="1"/>
</dbReference>
<dbReference type="SMART" id="SM00271">
    <property type="entry name" value="DnaJ"/>
    <property type="match status" value="1"/>
</dbReference>
<keyword evidence="3 7" id="KW-0143">Chaperone</keyword>
<dbReference type="SUPFAM" id="SSF47144">
    <property type="entry name" value="HSC20 (HSCB), C-terminal oligomerisation domain"/>
    <property type="match status" value="1"/>
</dbReference>
<dbReference type="InterPro" id="IPR009073">
    <property type="entry name" value="HscB_oligo_C"/>
</dbReference>
<dbReference type="EMBL" id="CP002697">
    <property type="protein sequence ID" value="AHG59810.1"/>
    <property type="molecule type" value="Genomic_DNA"/>
</dbReference>
<dbReference type="GO" id="GO:0051087">
    <property type="term" value="F:protein-folding chaperone binding"/>
    <property type="evidence" value="ECO:0007669"/>
    <property type="project" value="InterPro"/>
</dbReference>
<dbReference type="Pfam" id="PF07743">
    <property type="entry name" value="HSCB_C"/>
    <property type="match status" value="1"/>
</dbReference>
<dbReference type="AlphaFoldDB" id="W0P369"/>
<dbReference type="HAMAP" id="MF_00682">
    <property type="entry name" value="HscB"/>
    <property type="match status" value="1"/>
</dbReference>